<comment type="caution">
    <text evidence="2">The sequence shown here is derived from an EMBL/GenBank/DDBJ whole genome shotgun (WGS) entry which is preliminary data.</text>
</comment>
<organism evidence="2 3">
    <name type="scientific">Batillaria attramentaria</name>
    <dbReference type="NCBI Taxonomy" id="370345"/>
    <lineage>
        <taxon>Eukaryota</taxon>
        <taxon>Metazoa</taxon>
        <taxon>Spiralia</taxon>
        <taxon>Lophotrochozoa</taxon>
        <taxon>Mollusca</taxon>
        <taxon>Gastropoda</taxon>
        <taxon>Caenogastropoda</taxon>
        <taxon>Sorbeoconcha</taxon>
        <taxon>Cerithioidea</taxon>
        <taxon>Batillariidae</taxon>
        <taxon>Batillaria</taxon>
    </lineage>
</organism>
<keyword evidence="3" id="KW-1185">Reference proteome</keyword>
<protein>
    <submittedName>
        <fullName evidence="2">Uncharacterized protein</fullName>
    </submittedName>
</protein>
<feature type="compositionally biased region" description="Polar residues" evidence="1">
    <location>
        <begin position="64"/>
        <end position="75"/>
    </location>
</feature>
<feature type="region of interest" description="Disordered" evidence="1">
    <location>
        <begin position="48"/>
        <end position="75"/>
    </location>
</feature>
<sequence>RQKTENLDLFPRYPKRNTAFPALRHLGDFSRPNLLSLTIPLLRSNAWQPQGASIPVEKSRKRNQPPTGSQAPNVE</sequence>
<name>A0ABD0M833_9CAEN</name>
<evidence type="ECO:0000313" key="2">
    <source>
        <dbReference type="EMBL" id="KAK7508085.1"/>
    </source>
</evidence>
<reference evidence="2 3" key="1">
    <citation type="journal article" date="2023" name="Sci. Data">
        <title>Genome assembly of the Korean intertidal mud-creeper Batillaria attramentaria.</title>
        <authorList>
            <person name="Patra A.K."/>
            <person name="Ho P.T."/>
            <person name="Jun S."/>
            <person name="Lee S.J."/>
            <person name="Kim Y."/>
            <person name="Won Y.J."/>
        </authorList>
    </citation>
    <scope>NUCLEOTIDE SEQUENCE [LARGE SCALE GENOMIC DNA]</scope>
    <source>
        <strain evidence="2">Wonlab-2016</strain>
    </source>
</reference>
<dbReference type="Proteomes" id="UP001519460">
    <property type="component" value="Unassembled WGS sequence"/>
</dbReference>
<evidence type="ECO:0000313" key="3">
    <source>
        <dbReference type="Proteomes" id="UP001519460"/>
    </source>
</evidence>
<dbReference type="AlphaFoldDB" id="A0ABD0M833"/>
<proteinExistence type="predicted"/>
<evidence type="ECO:0000256" key="1">
    <source>
        <dbReference type="SAM" id="MobiDB-lite"/>
    </source>
</evidence>
<accession>A0ABD0M833</accession>
<dbReference type="EMBL" id="JACVVK020000002">
    <property type="protein sequence ID" value="KAK7508085.1"/>
    <property type="molecule type" value="Genomic_DNA"/>
</dbReference>
<gene>
    <name evidence="2" type="ORF">BaRGS_00000324</name>
</gene>
<feature type="non-terminal residue" evidence="2">
    <location>
        <position position="1"/>
    </location>
</feature>